<geneLocation type="plasmid" evidence="1 2">
    <name>megaplasmid</name>
</geneLocation>
<dbReference type="EMBL" id="CP000353">
    <property type="protein sequence ID" value="ADC45229.1"/>
    <property type="molecule type" value="Genomic_DNA"/>
</dbReference>
<keyword evidence="2" id="KW-1185">Reference proteome</keyword>
<proteinExistence type="predicted"/>
<gene>
    <name evidence="1" type="ordered locus">Rmet_6628</name>
</gene>
<dbReference type="KEGG" id="rme:Rmet_6628"/>
<dbReference type="Proteomes" id="UP000002429">
    <property type="component" value="Plasmid megaplasmid"/>
</dbReference>
<protein>
    <submittedName>
        <fullName evidence="1">Uncharacterized protein</fullName>
    </submittedName>
</protein>
<sequence>MSTQVETVFLPYGAAFNKTPSSNQDKSSWWGSYWAGGWDLYLDNARVVGEAFKPAQQDR</sequence>
<evidence type="ECO:0000313" key="1">
    <source>
        <dbReference type="EMBL" id="ADC45229.1"/>
    </source>
</evidence>
<dbReference type="GeneID" id="60824327"/>
<evidence type="ECO:0000313" key="2">
    <source>
        <dbReference type="Proteomes" id="UP000002429"/>
    </source>
</evidence>
<dbReference type="RefSeq" id="WP_008651488.1">
    <property type="nucleotide sequence ID" value="NC_007974.2"/>
</dbReference>
<accession>D3DY59</accession>
<organism evidence="1 2">
    <name type="scientific">Cupriavidus metallidurans (strain ATCC 43123 / DSM 2839 / NBRC 102507 / CH34)</name>
    <name type="common">Ralstonia metallidurans</name>
    <dbReference type="NCBI Taxonomy" id="266264"/>
    <lineage>
        <taxon>Bacteria</taxon>
        <taxon>Pseudomonadati</taxon>
        <taxon>Pseudomonadota</taxon>
        <taxon>Betaproteobacteria</taxon>
        <taxon>Burkholderiales</taxon>
        <taxon>Burkholderiaceae</taxon>
        <taxon>Cupriavidus</taxon>
    </lineage>
</organism>
<reference evidence="2" key="1">
    <citation type="journal article" date="2010" name="PLoS ONE">
        <title>The complete genome sequence of Cupriavidus metallidurans strain CH34, a master survivalist in harsh and anthropogenic environments.</title>
        <authorList>
            <person name="Janssen P.J."/>
            <person name="Van Houdt R."/>
            <person name="Moors H."/>
            <person name="Monsieurs P."/>
            <person name="Morin N."/>
            <person name="Michaux A."/>
            <person name="Benotmane M.A."/>
            <person name="Leys N."/>
            <person name="Vallaeys T."/>
            <person name="Lapidus A."/>
            <person name="Monchy S."/>
            <person name="Medigue C."/>
            <person name="Taghavi S."/>
            <person name="McCorkle S."/>
            <person name="Dunn J."/>
            <person name="van der Lelie D."/>
            <person name="Mergeay M."/>
        </authorList>
    </citation>
    <scope>NUCLEOTIDE SEQUENCE [LARGE SCALE GENOMIC DNA]</scope>
    <source>
        <strain evidence="2">ATCC 43123 / DSM 2839 / NBRC 102507 / CH34</strain>
    </source>
</reference>
<keyword evidence="1" id="KW-0614">Plasmid</keyword>
<dbReference type="HOGENOM" id="CLU_2957382_0_0_4"/>
<name>D3DY59_CUPMC</name>
<dbReference type="AlphaFoldDB" id="D3DY59"/>